<evidence type="ECO:0000313" key="14">
    <source>
        <dbReference type="Proteomes" id="UP001168821"/>
    </source>
</evidence>
<dbReference type="GO" id="GO:0000467">
    <property type="term" value="P:exonucleolytic trimming to generate mature 3'-end of 5.8S rRNA from tricistronic rRNA transcript (SSU-rRNA, 5.8S rRNA, LSU-rRNA)"/>
    <property type="evidence" value="ECO:0007669"/>
    <property type="project" value="TreeGrafter"/>
</dbReference>
<dbReference type="GO" id="GO:0071038">
    <property type="term" value="P:TRAMP-dependent tRNA surveillance pathway"/>
    <property type="evidence" value="ECO:0007669"/>
    <property type="project" value="TreeGrafter"/>
</dbReference>
<dbReference type="GO" id="GO:0071035">
    <property type="term" value="P:nuclear polyadenylation-dependent rRNA catabolic process"/>
    <property type="evidence" value="ECO:0007669"/>
    <property type="project" value="TreeGrafter"/>
</dbReference>
<dbReference type="InterPro" id="IPR036345">
    <property type="entry name" value="ExoRNase_PH_dom2_sf"/>
</dbReference>
<protein>
    <recommendedName>
        <fullName evidence="4">Exosome complex component RRP45</fullName>
    </recommendedName>
    <alternativeName>
        <fullName evidence="10">Exosome component 9</fullName>
    </alternativeName>
</protein>
<dbReference type="GO" id="GO:0034476">
    <property type="term" value="P:U5 snRNA 3'-end processing"/>
    <property type="evidence" value="ECO:0007669"/>
    <property type="project" value="TreeGrafter"/>
</dbReference>
<dbReference type="GO" id="GO:0000177">
    <property type="term" value="C:cytoplasmic exosome (RNase complex)"/>
    <property type="evidence" value="ECO:0007669"/>
    <property type="project" value="TreeGrafter"/>
</dbReference>
<dbReference type="InterPro" id="IPR015847">
    <property type="entry name" value="ExoRNase_PH_dom2"/>
</dbReference>
<evidence type="ECO:0000256" key="1">
    <source>
        <dbReference type="ARBA" id="ARBA00004496"/>
    </source>
</evidence>
<keyword evidence="7" id="KW-0271">Exosome</keyword>
<dbReference type="Gene3D" id="3.30.230.70">
    <property type="entry name" value="GHMP Kinase, N-terminal domain"/>
    <property type="match status" value="1"/>
</dbReference>
<evidence type="ECO:0000256" key="3">
    <source>
        <dbReference type="ARBA" id="ARBA00006678"/>
    </source>
</evidence>
<proteinExistence type="inferred from homology"/>
<feature type="domain" description="Exoribonuclease phosphorolytic" evidence="12">
    <location>
        <begin position="200"/>
        <end position="266"/>
    </location>
</feature>
<dbReference type="InterPro" id="IPR027408">
    <property type="entry name" value="PNPase/RNase_PH_dom_sf"/>
</dbReference>
<keyword evidence="6" id="KW-0698">rRNA processing</keyword>
<evidence type="ECO:0000259" key="11">
    <source>
        <dbReference type="Pfam" id="PF01138"/>
    </source>
</evidence>
<dbReference type="SUPFAM" id="SSF54211">
    <property type="entry name" value="Ribosomal protein S5 domain 2-like"/>
    <property type="match status" value="1"/>
</dbReference>
<keyword evidence="9" id="KW-0539">Nucleus</keyword>
<dbReference type="GO" id="GO:0071028">
    <property type="term" value="P:nuclear mRNA surveillance"/>
    <property type="evidence" value="ECO:0007669"/>
    <property type="project" value="TreeGrafter"/>
</dbReference>
<dbReference type="SUPFAM" id="SSF55666">
    <property type="entry name" value="Ribonuclease PH domain 2-like"/>
    <property type="match status" value="1"/>
</dbReference>
<dbReference type="Proteomes" id="UP001168821">
    <property type="component" value="Unassembled WGS sequence"/>
</dbReference>
<accession>A0AA38HI49</accession>
<keyword evidence="5" id="KW-0963">Cytoplasm</keyword>
<dbReference type="PANTHER" id="PTHR11097:SF14">
    <property type="entry name" value="EXOSOME COMPLEX COMPONENT RRP45"/>
    <property type="match status" value="1"/>
</dbReference>
<dbReference type="InterPro" id="IPR050590">
    <property type="entry name" value="Exosome_comp_Rrp42_subfam"/>
</dbReference>
<dbReference type="GO" id="GO:0000176">
    <property type="term" value="C:nuclear exosome (RNase complex)"/>
    <property type="evidence" value="ECO:0007669"/>
    <property type="project" value="TreeGrafter"/>
</dbReference>
<evidence type="ECO:0000256" key="8">
    <source>
        <dbReference type="ARBA" id="ARBA00022884"/>
    </source>
</evidence>
<sequence length="367" mass="40907">MKNITSNCERSFIIEALSRGKRIDGREIYDHRKVNFFFGREYGHVEAHLGDTKVLAQISSEVVVPSSERSTEGFLIFNIDISPMASPAYETGRLTKECIELTRIVERCFRESRVVETEGLCIVAGEKENNLLNLCYNFKVWSIRVDVHVLDHCGNYIDCACLAVSAALRHFRRPDIAISGDEVVIYDILDRPPVPLSLHHLPLCITCSFFDSGNLFAVDPSLEEESVMRGRLVLGVNVLKEICAIQHNGGVPLSKDQINRCAEIAFVKVQELTSLMDKGLAVIMLSVPNAAVKSTEARSNSWVRLPPRRVFSVFDGRVFNLALINSSKVVEACQVPCWLGTRTDDTSLGKALEDIRAQSFTEKGKAS</sequence>
<feature type="domain" description="Exoribonuclease phosphorolytic" evidence="11">
    <location>
        <begin position="32"/>
        <end position="174"/>
    </location>
</feature>
<dbReference type="AlphaFoldDB" id="A0AA38HI49"/>
<dbReference type="Pfam" id="PF01138">
    <property type="entry name" value="RNase_PH"/>
    <property type="match status" value="1"/>
</dbReference>
<name>A0AA38HI49_9CUCU</name>
<dbReference type="GO" id="GO:0035925">
    <property type="term" value="F:mRNA 3'-UTR AU-rich region binding"/>
    <property type="evidence" value="ECO:0007669"/>
    <property type="project" value="TreeGrafter"/>
</dbReference>
<dbReference type="InterPro" id="IPR020568">
    <property type="entry name" value="Ribosomal_Su5_D2-typ_SF"/>
</dbReference>
<evidence type="ECO:0000256" key="6">
    <source>
        <dbReference type="ARBA" id="ARBA00022552"/>
    </source>
</evidence>
<comment type="subcellular location">
    <subcellularLocation>
        <location evidence="1">Cytoplasm</location>
    </subcellularLocation>
    <subcellularLocation>
        <location evidence="2">Nucleus</location>
        <location evidence="2">Nucleolus</location>
    </subcellularLocation>
</comment>
<comment type="caution">
    <text evidence="13">The sequence shown here is derived from an EMBL/GenBank/DDBJ whole genome shotgun (WGS) entry which is preliminary data.</text>
</comment>
<keyword evidence="8" id="KW-0694">RNA-binding</keyword>
<gene>
    <name evidence="13" type="ORF">Zmor_009075</name>
</gene>
<organism evidence="13 14">
    <name type="scientific">Zophobas morio</name>
    <dbReference type="NCBI Taxonomy" id="2755281"/>
    <lineage>
        <taxon>Eukaryota</taxon>
        <taxon>Metazoa</taxon>
        <taxon>Ecdysozoa</taxon>
        <taxon>Arthropoda</taxon>
        <taxon>Hexapoda</taxon>
        <taxon>Insecta</taxon>
        <taxon>Pterygota</taxon>
        <taxon>Neoptera</taxon>
        <taxon>Endopterygota</taxon>
        <taxon>Coleoptera</taxon>
        <taxon>Polyphaga</taxon>
        <taxon>Cucujiformia</taxon>
        <taxon>Tenebrionidae</taxon>
        <taxon>Zophobas</taxon>
    </lineage>
</organism>
<dbReference type="GO" id="GO:0034475">
    <property type="term" value="P:U4 snRNA 3'-end processing"/>
    <property type="evidence" value="ECO:0007669"/>
    <property type="project" value="TreeGrafter"/>
</dbReference>
<dbReference type="GO" id="GO:0005730">
    <property type="term" value="C:nucleolus"/>
    <property type="evidence" value="ECO:0007669"/>
    <property type="project" value="UniProtKB-SubCell"/>
</dbReference>
<dbReference type="InterPro" id="IPR033100">
    <property type="entry name" value="Rrp45"/>
</dbReference>
<comment type="similarity">
    <text evidence="3">Belongs to the RNase PH family.</text>
</comment>
<dbReference type="EMBL" id="JALNTZ010002981">
    <property type="protein sequence ID" value="KAJ3616708.1"/>
    <property type="molecule type" value="Genomic_DNA"/>
</dbReference>
<dbReference type="PANTHER" id="PTHR11097">
    <property type="entry name" value="EXOSOME COMPLEX EXONUCLEASE RIBOSOMAL RNA PROCESSING PROTEIN"/>
    <property type="match status" value="1"/>
</dbReference>
<dbReference type="Pfam" id="PF03725">
    <property type="entry name" value="RNase_PH_C"/>
    <property type="match status" value="1"/>
</dbReference>
<dbReference type="GO" id="GO:0034473">
    <property type="term" value="P:U1 snRNA 3'-end processing"/>
    <property type="evidence" value="ECO:0007669"/>
    <property type="project" value="TreeGrafter"/>
</dbReference>
<evidence type="ECO:0000256" key="9">
    <source>
        <dbReference type="ARBA" id="ARBA00023242"/>
    </source>
</evidence>
<evidence type="ECO:0000256" key="5">
    <source>
        <dbReference type="ARBA" id="ARBA00022490"/>
    </source>
</evidence>
<keyword evidence="14" id="KW-1185">Reference proteome</keyword>
<dbReference type="InterPro" id="IPR001247">
    <property type="entry name" value="ExoRNase_PH_dom1"/>
</dbReference>
<evidence type="ECO:0000256" key="4">
    <source>
        <dbReference type="ARBA" id="ARBA00019572"/>
    </source>
</evidence>
<evidence type="ECO:0000313" key="13">
    <source>
        <dbReference type="EMBL" id="KAJ3616708.1"/>
    </source>
</evidence>
<evidence type="ECO:0000259" key="12">
    <source>
        <dbReference type="Pfam" id="PF03725"/>
    </source>
</evidence>
<evidence type="ECO:0000256" key="2">
    <source>
        <dbReference type="ARBA" id="ARBA00004604"/>
    </source>
</evidence>
<evidence type="ECO:0000256" key="7">
    <source>
        <dbReference type="ARBA" id="ARBA00022835"/>
    </source>
</evidence>
<dbReference type="FunFam" id="3.30.230.70:FF:000005">
    <property type="entry name" value="Exosome complex component RRP45"/>
    <property type="match status" value="1"/>
</dbReference>
<evidence type="ECO:0000256" key="10">
    <source>
        <dbReference type="ARBA" id="ARBA00032660"/>
    </source>
</evidence>
<reference evidence="13" key="1">
    <citation type="journal article" date="2023" name="G3 (Bethesda)">
        <title>Whole genome assemblies of Zophobas morio and Tenebrio molitor.</title>
        <authorList>
            <person name="Kaur S."/>
            <person name="Stinson S.A."/>
            <person name="diCenzo G.C."/>
        </authorList>
    </citation>
    <scope>NUCLEOTIDE SEQUENCE</scope>
    <source>
        <strain evidence="13">QUZm001</strain>
    </source>
</reference>
<dbReference type="GO" id="GO:0016075">
    <property type="term" value="P:rRNA catabolic process"/>
    <property type="evidence" value="ECO:0007669"/>
    <property type="project" value="TreeGrafter"/>
</dbReference>
<dbReference type="CDD" id="cd11368">
    <property type="entry name" value="RNase_PH_RRP45"/>
    <property type="match status" value="1"/>
</dbReference>